<dbReference type="InterPro" id="IPR002545">
    <property type="entry name" value="CheW-lke_dom"/>
</dbReference>
<dbReference type="PANTHER" id="PTHR22617">
    <property type="entry name" value="CHEMOTAXIS SENSOR HISTIDINE KINASE-RELATED"/>
    <property type="match status" value="1"/>
</dbReference>
<dbReference type="SUPFAM" id="SSF50341">
    <property type="entry name" value="CheW-like"/>
    <property type="match status" value="1"/>
</dbReference>
<dbReference type="GO" id="GO:0005829">
    <property type="term" value="C:cytosol"/>
    <property type="evidence" value="ECO:0007669"/>
    <property type="project" value="TreeGrafter"/>
</dbReference>
<dbReference type="EMBL" id="LXQD01000087">
    <property type="protein sequence ID" value="RCJ38739.1"/>
    <property type="molecule type" value="Genomic_DNA"/>
</dbReference>
<dbReference type="InterPro" id="IPR036061">
    <property type="entry name" value="CheW-like_dom_sf"/>
</dbReference>
<keyword evidence="3" id="KW-1185">Reference proteome</keyword>
<dbReference type="PROSITE" id="PS50851">
    <property type="entry name" value="CHEW"/>
    <property type="match status" value="1"/>
</dbReference>
<proteinExistence type="predicted"/>
<accession>A0A367RRT0</accession>
<name>A0A367RRT0_9NOSO</name>
<dbReference type="GO" id="GO:0007165">
    <property type="term" value="P:signal transduction"/>
    <property type="evidence" value="ECO:0007669"/>
    <property type="project" value="InterPro"/>
</dbReference>
<feature type="domain" description="CheW-like" evidence="1">
    <location>
        <begin position="27"/>
        <end position="176"/>
    </location>
</feature>
<evidence type="ECO:0000313" key="2">
    <source>
        <dbReference type="EMBL" id="RCJ38739.1"/>
    </source>
</evidence>
<dbReference type="Gene3D" id="2.40.50.180">
    <property type="entry name" value="CheA-289, Domain 4"/>
    <property type="match status" value="1"/>
</dbReference>
<dbReference type="SMART" id="SM00260">
    <property type="entry name" value="CheW"/>
    <property type="match status" value="1"/>
</dbReference>
<dbReference type="InterPro" id="IPR039315">
    <property type="entry name" value="CheW"/>
</dbReference>
<dbReference type="AlphaFoldDB" id="A0A367RRT0"/>
<dbReference type="GO" id="GO:0006935">
    <property type="term" value="P:chemotaxis"/>
    <property type="evidence" value="ECO:0007669"/>
    <property type="project" value="InterPro"/>
</dbReference>
<dbReference type="Proteomes" id="UP000252107">
    <property type="component" value="Unassembled WGS sequence"/>
</dbReference>
<sequence length="177" mass="19673">MVQGNDSFRELPINSQFRLENSPQGNNQRFLRFPLNGKVNGLLPLADLRGVIQVGLTEILPVPQVAEFLLGIMNWRGEAIWILDLAGLLGATHWCRRESVRNSGMAMLVQVQNQTVGLLVEQVNTIEVYDPQERLPVSASMLPARLGSFLQGYFVDSQGSPLMLLDTHVVIQALQPL</sequence>
<reference evidence="2" key="1">
    <citation type="submission" date="2016-04" db="EMBL/GenBank/DDBJ databases">
        <authorList>
            <person name="Tabuchi Yagui T.R."/>
        </authorList>
    </citation>
    <scope>NUCLEOTIDE SEQUENCE [LARGE SCALE GENOMIC DNA]</scope>
    <source>
        <strain evidence="2">NIES-26</strain>
    </source>
</reference>
<comment type="caution">
    <text evidence="2">The sequence shown here is derived from an EMBL/GenBank/DDBJ whole genome shotgun (WGS) entry which is preliminary data.</text>
</comment>
<dbReference type="Pfam" id="PF01584">
    <property type="entry name" value="CheW"/>
    <property type="match status" value="1"/>
</dbReference>
<organism evidence="2 3">
    <name type="scientific">Nostoc minutum NIES-26</name>
    <dbReference type="NCBI Taxonomy" id="1844469"/>
    <lineage>
        <taxon>Bacteria</taxon>
        <taxon>Bacillati</taxon>
        <taxon>Cyanobacteriota</taxon>
        <taxon>Cyanophyceae</taxon>
        <taxon>Nostocales</taxon>
        <taxon>Nostocaceae</taxon>
        <taxon>Nostoc</taxon>
    </lineage>
</organism>
<dbReference type="PANTHER" id="PTHR22617:SF23">
    <property type="entry name" value="CHEMOTAXIS PROTEIN CHEW"/>
    <property type="match status" value="1"/>
</dbReference>
<gene>
    <name evidence="2" type="ORF">A6770_12595</name>
</gene>
<evidence type="ECO:0000313" key="3">
    <source>
        <dbReference type="Proteomes" id="UP000252107"/>
    </source>
</evidence>
<protein>
    <submittedName>
        <fullName evidence="2">Chemotaxis protein CheW</fullName>
    </submittedName>
</protein>
<evidence type="ECO:0000259" key="1">
    <source>
        <dbReference type="PROSITE" id="PS50851"/>
    </source>
</evidence>